<dbReference type="Proteomes" id="UP001081071">
    <property type="component" value="Unassembled WGS sequence"/>
</dbReference>
<gene>
    <name evidence="2" type="ORF">O4220_23925</name>
</gene>
<protein>
    <recommendedName>
        <fullName evidence="4">GGDEF domain-containing protein</fullName>
    </recommendedName>
</protein>
<proteinExistence type="predicted"/>
<evidence type="ECO:0008006" key="4">
    <source>
        <dbReference type="Google" id="ProtNLM"/>
    </source>
</evidence>
<evidence type="ECO:0000313" key="3">
    <source>
        <dbReference type="Proteomes" id="UP001081071"/>
    </source>
</evidence>
<feature type="region of interest" description="Disordered" evidence="1">
    <location>
        <begin position="1"/>
        <end position="27"/>
    </location>
</feature>
<sequence>MGRHRESTARTAPTHISSGARTYDEPPDPLLRTGVLVQTLLFGLVGIGKHDVDDDIAIPGSIGGSLPHMDRSTSRQIFDGTLAAADAALFTAKRNGRNCSALDRPHITESPNRE</sequence>
<dbReference type="EMBL" id="JAPWIJ010000012">
    <property type="protein sequence ID" value="MCZ4521579.1"/>
    <property type="molecule type" value="Genomic_DNA"/>
</dbReference>
<dbReference type="RefSeq" id="WP_269608034.1">
    <property type="nucleotide sequence ID" value="NZ_JAPWIJ010000012.1"/>
</dbReference>
<accession>A0ABT4MKS0</accession>
<comment type="caution">
    <text evidence="2">The sequence shown here is derived from an EMBL/GenBank/DDBJ whole genome shotgun (WGS) entry which is preliminary data.</text>
</comment>
<evidence type="ECO:0000256" key="1">
    <source>
        <dbReference type="SAM" id="MobiDB-lite"/>
    </source>
</evidence>
<feature type="compositionally biased region" description="Polar residues" evidence="1">
    <location>
        <begin position="9"/>
        <end position="20"/>
    </location>
</feature>
<keyword evidence="3" id="KW-1185">Reference proteome</keyword>
<evidence type="ECO:0000313" key="2">
    <source>
        <dbReference type="EMBL" id="MCZ4521579.1"/>
    </source>
</evidence>
<organism evidence="2 3">
    <name type="scientific">Rhodococcus ruber</name>
    <dbReference type="NCBI Taxonomy" id="1830"/>
    <lineage>
        <taxon>Bacteria</taxon>
        <taxon>Bacillati</taxon>
        <taxon>Actinomycetota</taxon>
        <taxon>Actinomycetes</taxon>
        <taxon>Mycobacteriales</taxon>
        <taxon>Nocardiaceae</taxon>
        <taxon>Rhodococcus</taxon>
    </lineage>
</organism>
<name>A0ABT4MKS0_9NOCA</name>
<reference evidence="2" key="1">
    <citation type="submission" date="2022-12" db="EMBL/GenBank/DDBJ databases">
        <authorList>
            <person name="Krivoruchko A.V."/>
            <person name="Elkin A."/>
        </authorList>
    </citation>
    <scope>NUCLEOTIDE SEQUENCE</scope>
    <source>
        <strain evidence="2">IEGM 1391</strain>
    </source>
</reference>